<keyword evidence="3" id="KW-0479">Metal-binding</keyword>
<keyword evidence="4" id="KW-0560">Oxidoreductase</keyword>
<dbReference type="GO" id="GO:0004497">
    <property type="term" value="F:monooxygenase activity"/>
    <property type="evidence" value="ECO:0007669"/>
    <property type="project" value="UniProtKB-ARBA"/>
</dbReference>
<dbReference type="GO" id="GO:0051537">
    <property type="term" value="F:2 iron, 2 sulfur cluster binding"/>
    <property type="evidence" value="ECO:0007669"/>
    <property type="project" value="UniProtKB-KW"/>
</dbReference>
<gene>
    <name evidence="9" type="ORF">SCLAV_1842</name>
</gene>
<evidence type="ECO:0000256" key="4">
    <source>
        <dbReference type="ARBA" id="ARBA00023002"/>
    </source>
</evidence>
<proteinExistence type="predicted"/>
<comment type="cofactor">
    <cofactor evidence="1">
        <name>Fe cation</name>
        <dbReference type="ChEBI" id="CHEBI:24875"/>
    </cofactor>
</comment>
<keyword evidence="2" id="KW-0001">2Fe-2S</keyword>
<dbReference type="EMBL" id="CM000913">
    <property type="protein sequence ID" value="EFG06917.1"/>
    <property type="molecule type" value="Genomic_DNA"/>
</dbReference>
<dbReference type="PRINTS" id="PR00090">
    <property type="entry name" value="RNGDIOXGNASE"/>
</dbReference>
<dbReference type="eggNOG" id="COG4638">
    <property type="taxonomic scope" value="Bacteria"/>
</dbReference>
<protein>
    <submittedName>
        <fullName evidence="9">Putative ring-hydroxylating dioxygenase</fullName>
    </submittedName>
</protein>
<dbReference type="RefSeq" id="WP_003960509.1">
    <property type="nucleotide sequence ID" value="NZ_CM000913.1"/>
</dbReference>
<dbReference type="Gene3D" id="2.102.10.10">
    <property type="entry name" value="Rieske [2Fe-2S] iron-sulphur domain"/>
    <property type="match status" value="1"/>
</dbReference>
<evidence type="ECO:0000259" key="8">
    <source>
        <dbReference type="PROSITE" id="PS51296"/>
    </source>
</evidence>
<dbReference type="SUPFAM" id="SSF55961">
    <property type="entry name" value="Bet v1-like"/>
    <property type="match status" value="1"/>
</dbReference>
<evidence type="ECO:0000256" key="6">
    <source>
        <dbReference type="ARBA" id="ARBA00023014"/>
    </source>
</evidence>
<feature type="domain" description="Rieske" evidence="8">
    <location>
        <begin position="58"/>
        <end position="167"/>
    </location>
</feature>
<dbReference type="InterPro" id="IPR015879">
    <property type="entry name" value="Ring_hydroxy_dOase_asu_C_dom"/>
</dbReference>
<reference evidence="9 10" key="1">
    <citation type="journal article" date="2010" name="Genome Biol. Evol.">
        <title>The sequence of a 1.8-mb bacterial linear plasmid reveals a rich evolutionary reservoir of secondary metabolic pathways.</title>
        <authorList>
            <person name="Medema M.H."/>
            <person name="Trefzer A."/>
            <person name="Kovalchuk A."/>
            <person name="van den Berg M."/>
            <person name="Mueller U."/>
            <person name="Heijne W."/>
            <person name="Wu L."/>
            <person name="Alam M.T."/>
            <person name="Ronning C.M."/>
            <person name="Nierman W.C."/>
            <person name="Bovenberg R.A.L."/>
            <person name="Breitling R."/>
            <person name="Takano E."/>
        </authorList>
    </citation>
    <scope>NUCLEOTIDE SEQUENCE [LARGE SCALE GENOMIC DNA]</scope>
    <source>
        <strain evidence="10">ATCC 27064 / DSM 738 / JCM 4710 / NBRC 13307 / NCIMB 12785 / NRRL 3585 / VKM Ac-602</strain>
    </source>
</reference>
<dbReference type="SUPFAM" id="SSF50022">
    <property type="entry name" value="ISP domain"/>
    <property type="match status" value="1"/>
</dbReference>
<dbReference type="PROSITE" id="PS51296">
    <property type="entry name" value="RIESKE"/>
    <property type="match status" value="1"/>
</dbReference>
<evidence type="ECO:0000313" key="9">
    <source>
        <dbReference type="EMBL" id="EFG06917.1"/>
    </source>
</evidence>
<dbReference type="AlphaFoldDB" id="E2Q3U7"/>
<keyword evidence="10" id="KW-1185">Reference proteome</keyword>
<keyword evidence="6" id="KW-0411">Iron-sulfur</keyword>
<evidence type="ECO:0000256" key="2">
    <source>
        <dbReference type="ARBA" id="ARBA00022714"/>
    </source>
</evidence>
<dbReference type="CDD" id="cd08884">
    <property type="entry name" value="RHO_alpha_C_GbcA-like"/>
    <property type="match status" value="1"/>
</dbReference>
<organism evidence="9 10">
    <name type="scientific">Streptomyces clavuligerus</name>
    <dbReference type="NCBI Taxonomy" id="1901"/>
    <lineage>
        <taxon>Bacteria</taxon>
        <taxon>Bacillati</taxon>
        <taxon>Actinomycetota</taxon>
        <taxon>Actinomycetes</taxon>
        <taxon>Kitasatosporales</taxon>
        <taxon>Streptomycetaceae</taxon>
        <taxon>Streptomyces</taxon>
    </lineage>
</organism>
<evidence type="ECO:0000256" key="5">
    <source>
        <dbReference type="ARBA" id="ARBA00023004"/>
    </source>
</evidence>
<dbReference type="CDD" id="cd03469">
    <property type="entry name" value="Rieske_RO_Alpha_N"/>
    <property type="match status" value="1"/>
</dbReference>
<name>E2Q3U7_STRCL</name>
<keyword evidence="9" id="KW-0223">Dioxygenase</keyword>
<dbReference type="Pfam" id="PF00848">
    <property type="entry name" value="Ring_hydroxyl_A"/>
    <property type="match status" value="1"/>
</dbReference>
<dbReference type="InterPro" id="IPR017941">
    <property type="entry name" value="Rieske_2Fe-2S"/>
</dbReference>
<keyword evidence="5" id="KW-0408">Iron</keyword>
<feature type="region of interest" description="Disordered" evidence="7">
    <location>
        <begin position="1"/>
        <end position="28"/>
    </location>
</feature>
<dbReference type="Proteomes" id="UP000002357">
    <property type="component" value="Chromosome"/>
</dbReference>
<dbReference type="GeneID" id="93731563"/>
<dbReference type="GO" id="GO:0051213">
    <property type="term" value="F:dioxygenase activity"/>
    <property type="evidence" value="ECO:0007669"/>
    <property type="project" value="UniProtKB-KW"/>
</dbReference>
<dbReference type="GO" id="GO:0005506">
    <property type="term" value="F:iron ion binding"/>
    <property type="evidence" value="ECO:0007669"/>
    <property type="project" value="InterPro"/>
</dbReference>
<dbReference type="OrthoDB" id="5243643at2"/>
<dbReference type="PANTHER" id="PTHR43756:SF5">
    <property type="entry name" value="CHOLINE MONOOXYGENASE, CHLOROPLASTIC"/>
    <property type="match status" value="1"/>
</dbReference>
<dbReference type="InterPro" id="IPR036922">
    <property type="entry name" value="Rieske_2Fe-2S_sf"/>
</dbReference>
<dbReference type="GO" id="GO:0016705">
    <property type="term" value="F:oxidoreductase activity, acting on paired donors, with incorporation or reduction of molecular oxygen"/>
    <property type="evidence" value="ECO:0007669"/>
    <property type="project" value="UniProtKB-ARBA"/>
</dbReference>
<dbReference type="STRING" id="1901.BB341_19105"/>
<feature type="compositionally biased region" description="Low complexity" evidence="7">
    <location>
        <begin position="7"/>
        <end position="21"/>
    </location>
</feature>
<dbReference type="Pfam" id="PF00355">
    <property type="entry name" value="Rieske"/>
    <property type="match status" value="1"/>
</dbReference>
<evidence type="ECO:0000313" key="10">
    <source>
        <dbReference type="Proteomes" id="UP000002357"/>
    </source>
</evidence>
<evidence type="ECO:0000256" key="3">
    <source>
        <dbReference type="ARBA" id="ARBA00022723"/>
    </source>
</evidence>
<evidence type="ECO:0000256" key="1">
    <source>
        <dbReference type="ARBA" id="ARBA00001962"/>
    </source>
</evidence>
<dbReference type="Gene3D" id="3.90.380.10">
    <property type="entry name" value="Naphthalene 1,2-dioxygenase Alpha Subunit, Chain A, domain 1"/>
    <property type="match status" value="2"/>
</dbReference>
<dbReference type="PANTHER" id="PTHR43756">
    <property type="entry name" value="CHOLINE MONOOXYGENASE, CHLOROPLASTIC"/>
    <property type="match status" value="1"/>
</dbReference>
<accession>E2Q3U7</accession>
<dbReference type="InterPro" id="IPR001663">
    <property type="entry name" value="Rng_hydr_dOase-A"/>
</dbReference>
<evidence type="ECO:0000256" key="7">
    <source>
        <dbReference type="SAM" id="MobiDB-lite"/>
    </source>
</evidence>
<sequence>MAEPSRPGTTSASGITGASPGAPAPTPGGSLIATLPGAAYSSPEIFAREQEAVFENLWCCVLRSAELAAPGDFRTVTVGRESVLVLRNTAGELRAFLNVCSHRGTRLCAGESGTVRRTLRCSYHAWSYDLDGTLVAAPNLARMPDLDRTAYGLRPVALREWLGYTWLCLAEEPPSFDEHVRGAATERLGDPAAIDRYDAEGLMLGHRVRYDVRANWKLLVENFMECYHCSTIHPELVAVLPEFGGGYAAQTKVGQGASFAGAARGFTVDGGPGFERLPGLAEEQDRRYFAITVRPQVFINLVPDHVILHRMFPHAHDRTVVECDWLYAPDVVASGADLSHSVELFHRVNEQDFAVCERTQPGMASRAYRAGGVLVPAEHHIGEFHAWVTRMLA</sequence>